<proteinExistence type="predicted"/>
<protein>
    <recommendedName>
        <fullName evidence="4">Inner membrane protein ybjM</fullName>
    </recommendedName>
</protein>
<keyword evidence="3" id="KW-1185">Reference proteome</keyword>
<keyword evidence="1" id="KW-0472">Membrane</keyword>
<keyword evidence="1" id="KW-0812">Transmembrane</keyword>
<keyword evidence="1" id="KW-1133">Transmembrane helix</keyword>
<reference evidence="2 3" key="1">
    <citation type="journal article" date="2019" name="Environ. Microbiol.">
        <title>Species interactions and distinct microbial communities in high Arctic permafrost affected cryosols are associated with the CH4 and CO2 gas fluxes.</title>
        <authorList>
            <person name="Altshuler I."/>
            <person name="Hamel J."/>
            <person name="Turney S."/>
            <person name="Magnuson E."/>
            <person name="Levesque R."/>
            <person name="Greer C."/>
            <person name="Whyte L.G."/>
        </authorList>
    </citation>
    <scope>NUCLEOTIDE SEQUENCE [LARGE SCALE GENOMIC DNA]</scope>
    <source>
        <strain evidence="2 3">E4</strain>
    </source>
</reference>
<dbReference type="AlphaFoldDB" id="A0A502GQY8"/>
<organism evidence="2 3">
    <name type="scientific">Ewingella americana</name>
    <dbReference type="NCBI Taxonomy" id="41202"/>
    <lineage>
        <taxon>Bacteria</taxon>
        <taxon>Pseudomonadati</taxon>
        <taxon>Pseudomonadota</taxon>
        <taxon>Gammaproteobacteria</taxon>
        <taxon>Enterobacterales</taxon>
        <taxon>Yersiniaceae</taxon>
        <taxon>Ewingella</taxon>
    </lineage>
</organism>
<dbReference type="OrthoDB" id="6540266at2"/>
<dbReference type="Proteomes" id="UP000317663">
    <property type="component" value="Unassembled WGS sequence"/>
</dbReference>
<evidence type="ECO:0000256" key="1">
    <source>
        <dbReference type="SAM" id="Phobius"/>
    </source>
</evidence>
<evidence type="ECO:0000313" key="3">
    <source>
        <dbReference type="Proteomes" id="UP000317663"/>
    </source>
</evidence>
<dbReference type="InterPro" id="IPR020368">
    <property type="entry name" value="Uncharacterised_YbjM"/>
</dbReference>
<sequence>MHFRDRFGPVICCVLFVVVFVLLKTELVVVRTLPYGPEYGLLLFIFPGIITAHLIRHSPVFYAFLGAILGIPVCYMICMLYFVRVRSLVQEMAYVGSAVFWCVMGALLYLLIRTLVQQMSRR</sequence>
<dbReference type="EMBL" id="RCZD01000001">
    <property type="protein sequence ID" value="TPG64767.1"/>
    <property type="molecule type" value="Genomic_DNA"/>
</dbReference>
<dbReference type="GO" id="GO:0016020">
    <property type="term" value="C:membrane"/>
    <property type="evidence" value="ECO:0007669"/>
    <property type="project" value="InterPro"/>
</dbReference>
<name>A0A502GQY8_9GAMM</name>
<dbReference type="Pfam" id="PF11045">
    <property type="entry name" value="YbjM"/>
    <property type="match status" value="1"/>
</dbReference>
<gene>
    <name evidence="2" type="ORF">EAH77_00485</name>
</gene>
<comment type="caution">
    <text evidence="2">The sequence shown here is derived from an EMBL/GenBank/DDBJ whole genome shotgun (WGS) entry which is preliminary data.</text>
</comment>
<evidence type="ECO:0008006" key="4">
    <source>
        <dbReference type="Google" id="ProtNLM"/>
    </source>
</evidence>
<feature type="transmembrane region" description="Helical" evidence="1">
    <location>
        <begin position="39"/>
        <end position="55"/>
    </location>
</feature>
<accession>A0A502GQY8</accession>
<evidence type="ECO:0000313" key="2">
    <source>
        <dbReference type="EMBL" id="TPG64767.1"/>
    </source>
</evidence>
<feature type="transmembrane region" description="Helical" evidence="1">
    <location>
        <begin position="94"/>
        <end position="112"/>
    </location>
</feature>
<feature type="transmembrane region" description="Helical" evidence="1">
    <location>
        <begin position="7"/>
        <end position="27"/>
    </location>
</feature>
<feature type="transmembrane region" description="Helical" evidence="1">
    <location>
        <begin position="62"/>
        <end position="82"/>
    </location>
</feature>